<dbReference type="GO" id="GO:0016042">
    <property type="term" value="P:lipid catabolic process"/>
    <property type="evidence" value="ECO:0007669"/>
    <property type="project" value="TreeGrafter"/>
</dbReference>
<evidence type="ECO:0000313" key="7">
    <source>
        <dbReference type="Proteomes" id="UP000792457"/>
    </source>
</evidence>
<dbReference type="GO" id="GO:0016298">
    <property type="term" value="F:lipase activity"/>
    <property type="evidence" value="ECO:0007669"/>
    <property type="project" value="InterPro"/>
</dbReference>
<name>A0A8K0NUB7_LADFU</name>
<organism evidence="6 7">
    <name type="scientific">Ladona fulva</name>
    <name type="common">Scarce chaser dragonfly</name>
    <name type="synonym">Libellula fulva</name>
    <dbReference type="NCBI Taxonomy" id="123851"/>
    <lineage>
        <taxon>Eukaryota</taxon>
        <taxon>Metazoa</taxon>
        <taxon>Ecdysozoa</taxon>
        <taxon>Arthropoda</taxon>
        <taxon>Hexapoda</taxon>
        <taxon>Insecta</taxon>
        <taxon>Pterygota</taxon>
        <taxon>Palaeoptera</taxon>
        <taxon>Odonata</taxon>
        <taxon>Epiprocta</taxon>
        <taxon>Anisoptera</taxon>
        <taxon>Libelluloidea</taxon>
        <taxon>Libellulidae</taxon>
        <taxon>Ladona</taxon>
    </lineage>
</organism>
<dbReference type="InterPro" id="IPR029058">
    <property type="entry name" value="AB_hydrolase_fold"/>
</dbReference>
<dbReference type="PANTHER" id="PTHR11610:SF186">
    <property type="entry name" value="FI22312P1"/>
    <property type="match status" value="1"/>
</dbReference>
<comment type="caution">
    <text evidence="6">The sequence shown here is derived from an EMBL/GenBank/DDBJ whole genome shotgun (WGS) entry which is preliminary data.</text>
</comment>
<dbReference type="EMBL" id="KZ308216">
    <property type="protein sequence ID" value="KAG8224915.1"/>
    <property type="molecule type" value="Genomic_DNA"/>
</dbReference>
<feature type="non-terminal residue" evidence="6">
    <location>
        <position position="1"/>
    </location>
</feature>
<dbReference type="Proteomes" id="UP000792457">
    <property type="component" value="Unassembled WGS sequence"/>
</dbReference>
<dbReference type="InterPro" id="IPR013818">
    <property type="entry name" value="Lipase"/>
</dbReference>
<dbReference type="OrthoDB" id="270009at2759"/>
<accession>A0A8K0NUB7</accession>
<gene>
    <name evidence="6" type="ORF">J437_LFUL006274</name>
</gene>
<keyword evidence="3" id="KW-0964">Secreted</keyword>
<evidence type="ECO:0000313" key="6">
    <source>
        <dbReference type="EMBL" id="KAG8224915.1"/>
    </source>
</evidence>
<dbReference type="AlphaFoldDB" id="A0A8K0NUB7"/>
<evidence type="ECO:0000256" key="1">
    <source>
        <dbReference type="ARBA" id="ARBA00004613"/>
    </source>
</evidence>
<dbReference type="PANTHER" id="PTHR11610">
    <property type="entry name" value="LIPASE"/>
    <property type="match status" value="1"/>
</dbReference>
<sequence>MILGTLVALGANAKDMHIIGFSLGAQIAGFAGEDLKHQGIKLGRITALDPASFMFERSNLDTRRKLDISDAELVDVVHTDGSLVWSDGFGVLGAVGHVDFFPNGGLTQPGCSDSYVDVLAFSLDPQPNVNRSCSHARSLDLFLEAMQSDCKFVGFACPGLKNFDRHFIHGNCFSCDSGSCAVLGDVWDAPEGSPMAHGRGPLYLMTRDSKPYC</sequence>
<proteinExistence type="inferred from homology"/>
<dbReference type="GO" id="GO:0005615">
    <property type="term" value="C:extracellular space"/>
    <property type="evidence" value="ECO:0007669"/>
    <property type="project" value="TreeGrafter"/>
</dbReference>
<evidence type="ECO:0000259" key="5">
    <source>
        <dbReference type="Pfam" id="PF00151"/>
    </source>
</evidence>
<evidence type="ECO:0000256" key="3">
    <source>
        <dbReference type="ARBA" id="ARBA00022525"/>
    </source>
</evidence>
<evidence type="ECO:0000256" key="2">
    <source>
        <dbReference type="ARBA" id="ARBA00010701"/>
    </source>
</evidence>
<comment type="similarity">
    <text evidence="2 4">Belongs to the AB hydrolase superfamily. Lipase family.</text>
</comment>
<reference evidence="6" key="2">
    <citation type="submission" date="2017-10" db="EMBL/GenBank/DDBJ databases">
        <title>Ladona fulva Genome sequencing and assembly.</title>
        <authorList>
            <person name="Murali S."/>
            <person name="Richards S."/>
            <person name="Bandaranaike D."/>
            <person name="Bellair M."/>
            <person name="Blankenburg K."/>
            <person name="Chao H."/>
            <person name="Dinh H."/>
            <person name="Doddapaneni H."/>
            <person name="Dugan-Rocha S."/>
            <person name="Elkadiri S."/>
            <person name="Gnanaolivu R."/>
            <person name="Hernandez B."/>
            <person name="Skinner E."/>
            <person name="Javaid M."/>
            <person name="Lee S."/>
            <person name="Li M."/>
            <person name="Ming W."/>
            <person name="Munidasa M."/>
            <person name="Muniz J."/>
            <person name="Nguyen L."/>
            <person name="Hughes D."/>
            <person name="Osuji N."/>
            <person name="Pu L.-L."/>
            <person name="Puazo M."/>
            <person name="Qu C."/>
            <person name="Quiroz J."/>
            <person name="Raj R."/>
            <person name="Weissenberger G."/>
            <person name="Xin Y."/>
            <person name="Zou X."/>
            <person name="Han Y."/>
            <person name="Worley K."/>
            <person name="Muzny D."/>
            <person name="Gibbs R."/>
        </authorList>
    </citation>
    <scope>NUCLEOTIDE SEQUENCE</scope>
    <source>
        <strain evidence="6">Sampled in the wild</strain>
    </source>
</reference>
<comment type="subcellular location">
    <subcellularLocation>
        <location evidence="1">Secreted</location>
    </subcellularLocation>
</comment>
<dbReference type="Pfam" id="PF00151">
    <property type="entry name" value="Lipase"/>
    <property type="match status" value="1"/>
</dbReference>
<feature type="domain" description="Lipase" evidence="5">
    <location>
        <begin position="10"/>
        <end position="212"/>
    </location>
</feature>
<reference evidence="6" key="1">
    <citation type="submission" date="2013-04" db="EMBL/GenBank/DDBJ databases">
        <authorList>
            <person name="Qu J."/>
            <person name="Murali S.C."/>
            <person name="Bandaranaike D."/>
            <person name="Bellair M."/>
            <person name="Blankenburg K."/>
            <person name="Chao H."/>
            <person name="Dinh H."/>
            <person name="Doddapaneni H."/>
            <person name="Downs B."/>
            <person name="Dugan-Rocha S."/>
            <person name="Elkadiri S."/>
            <person name="Gnanaolivu R.D."/>
            <person name="Hernandez B."/>
            <person name="Javaid M."/>
            <person name="Jayaseelan J.C."/>
            <person name="Lee S."/>
            <person name="Li M."/>
            <person name="Ming W."/>
            <person name="Munidasa M."/>
            <person name="Muniz J."/>
            <person name="Nguyen L."/>
            <person name="Ongeri F."/>
            <person name="Osuji N."/>
            <person name="Pu L.-L."/>
            <person name="Puazo M."/>
            <person name="Qu C."/>
            <person name="Quiroz J."/>
            <person name="Raj R."/>
            <person name="Weissenberger G."/>
            <person name="Xin Y."/>
            <person name="Zou X."/>
            <person name="Han Y."/>
            <person name="Richards S."/>
            <person name="Worley K."/>
            <person name="Muzny D."/>
            <person name="Gibbs R."/>
        </authorList>
    </citation>
    <scope>NUCLEOTIDE SEQUENCE</scope>
    <source>
        <strain evidence="6">Sampled in the wild</strain>
    </source>
</reference>
<protein>
    <recommendedName>
        <fullName evidence="5">Lipase domain-containing protein</fullName>
    </recommendedName>
</protein>
<keyword evidence="7" id="KW-1185">Reference proteome</keyword>
<evidence type="ECO:0000256" key="4">
    <source>
        <dbReference type="RuleBase" id="RU004262"/>
    </source>
</evidence>
<dbReference type="SUPFAM" id="SSF53474">
    <property type="entry name" value="alpha/beta-Hydrolases"/>
    <property type="match status" value="1"/>
</dbReference>
<dbReference type="InterPro" id="IPR000734">
    <property type="entry name" value="TAG_lipase"/>
</dbReference>
<dbReference type="Gene3D" id="3.40.50.1820">
    <property type="entry name" value="alpha/beta hydrolase"/>
    <property type="match status" value="1"/>
</dbReference>